<evidence type="ECO:0000313" key="2">
    <source>
        <dbReference type="Proteomes" id="UP001280121"/>
    </source>
</evidence>
<organism evidence="1 2">
    <name type="scientific">Dipteronia dyeriana</name>
    <dbReference type="NCBI Taxonomy" id="168575"/>
    <lineage>
        <taxon>Eukaryota</taxon>
        <taxon>Viridiplantae</taxon>
        <taxon>Streptophyta</taxon>
        <taxon>Embryophyta</taxon>
        <taxon>Tracheophyta</taxon>
        <taxon>Spermatophyta</taxon>
        <taxon>Magnoliopsida</taxon>
        <taxon>eudicotyledons</taxon>
        <taxon>Gunneridae</taxon>
        <taxon>Pentapetalae</taxon>
        <taxon>rosids</taxon>
        <taxon>malvids</taxon>
        <taxon>Sapindales</taxon>
        <taxon>Sapindaceae</taxon>
        <taxon>Hippocastanoideae</taxon>
        <taxon>Acereae</taxon>
        <taxon>Dipteronia</taxon>
    </lineage>
</organism>
<protein>
    <submittedName>
        <fullName evidence="1">Uncharacterized protein</fullName>
    </submittedName>
</protein>
<name>A0AAD9U6S9_9ROSI</name>
<dbReference type="PANTHER" id="PTHR46890">
    <property type="entry name" value="NON-LTR RETROLELEMENT REVERSE TRANSCRIPTASE-LIKE PROTEIN-RELATED"/>
    <property type="match status" value="1"/>
</dbReference>
<dbReference type="PANTHER" id="PTHR46890:SF48">
    <property type="entry name" value="RNA-DIRECTED DNA POLYMERASE"/>
    <property type="match status" value="1"/>
</dbReference>
<accession>A0AAD9U6S9</accession>
<reference evidence="1" key="1">
    <citation type="journal article" date="2023" name="Plant J.">
        <title>Genome sequences and population genomics provide insights into the demographic history, inbreeding, and mutation load of two 'living fossil' tree species of Dipteronia.</title>
        <authorList>
            <person name="Feng Y."/>
            <person name="Comes H.P."/>
            <person name="Chen J."/>
            <person name="Zhu S."/>
            <person name="Lu R."/>
            <person name="Zhang X."/>
            <person name="Li P."/>
            <person name="Qiu J."/>
            <person name="Olsen K.M."/>
            <person name="Qiu Y."/>
        </authorList>
    </citation>
    <scope>NUCLEOTIDE SEQUENCE</scope>
    <source>
        <strain evidence="1">KIB01</strain>
    </source>
</reference>
<dbReference type="InterPro" id="IPR052343">
    <property type="entry name" value="Retrotransposon-Effector_Assoc"/>
</dbReference>
<evidence type="ECO:0000313" key="1">
    <source>
        <dbReference type="EMBL" id="KAK2648950.1"/>
    </source>
</evidence>
<gene>
    <name evidence="1" type="ORF">Ddye_016439</name>
</gene>
<sequence>MNSNPLPMGGNSYADLLKTPQASVQSFPLTSMPLKKEGFVSIWVDPVTYQSRLKLYKNSLLGNVLSIGECPWKLVELKPKLGKHQMILEDWRLISLGKYYFQIILKSLGTRTRGIGVLLRLDKATIDGGFRNYARVLVDVDMSHLLPSSVLLERDEFLSSFISVEFSTASSGPTIQDDQLLSDSKAELHFIPDSSWAKQVESEDLNSDGLNQRTKTIKHRNNSLKRVLKDLCCSHRPSLVYISEPIVAFDSISFRVWSIPCIGRPLQENSLLVAIPSVDVIHDAMFTMDSLSTPGPDGFSSCFFQYSCEIVGRDMILAVQDFFHSGVVSLGLNSNFIILLPKMRDSIMVDQFHPIVLGNFLFKISSKILANRLAQVADRIVSP</sequence>
<comment type="caution">
    <text evidence="1">The sequence shown here is derived from an EMBL/GenBank/DDBJ whole genome shotgun (WGS) entry which is preliminary data.</text>
</comment>
<proteinExistence type="predicted"/>
<dbReference type="AlphaFoldDB" id="A0AAD9U6S9"/>
<dbReference type="EMBL" id="JANJYI010000005">
    <property type="protein sequence ID" value="KAK2648950.1"/>
    <property type="molecule type" value="Genomic_DNA"/>
</dbReference>
<dbReference type="Proteomes" id="UP001280121">
    <property type="component" value="Unassembled WGS sequence"/>
</dbReference>
<keyword evidence="2" id="KW-1185">Reference proteome</keyword>